<dbReference type="GO" id="GO:0070402">
    <property type="term" value="F:NADPH binding"/>
    <property type="evidence" value="ECO:0007669"/>
    <property type="project" value="InterPro"/>
</dbReference>
<dbReference type="PANTHER" id="PTHR30525">
    <property type="entry name" value="1-DEOXY-D-XYLULOSE 5-PHOSPHATE REDUCTOISOMERASE"/>
    <property type="match status" value="1"/>
</dbReference>
<dbReference type="OrthoDB" id="9806546at2"/>
<feature type="binding site" evidence="9">
    <location>
        <position position="7"/>
    </location>
    <ligand>
        <name>NADPH</name>
        <dbReference type="ChEBI" id="CHEBI:57783"/>
    </ligand>
</feature>
<evidence type="ECO:0000256" key="4">
    <source>
        <dbReference type="ARBA" id="ARBA00022857"/>
    </source>
</evidence>
<feature type="binding site" evidence="9">
    <location>
        <position position="192"/>
    </location>
    <ligand>
        <name>1-deoxy-D-xylulose 5-phosphate</name>
        <dbReference type="ChEBI" id="CHEBI:57792"/>
    </ligand>
</feature>
<sequence>MVVLGSTGSIGTNTLDVAARSGSMIEALSCGRNIKLLNEQIAKFHPKLVCIADAQQKSEVDHERVFCGADGILQMLAECKSTTVVNALVGFAGMMPSLKTQELGKRLCLANKESLVVGGKFLQTDKIYPIDSEHFGLKFLLSNAKTPVSRLIITASGGAFYDVPLTQLGSLTPQNALKHPNWKMGAKITIDSATMANKLFEVIEAFWLYGTREIDALIERTSQIHALVEFADGSTTAHISRADMRLAIAHAMFSGDVREQIAAPVDLCSLRPIEFKPIDEMKFQIFTLKDALLANPDLGIVINAANEAGVNAFLQQRCRFTDIARVVLKCAEKFNSPSVTDADALVAVDASVRAYANELLK</sequence>
<dbReference type="InterPro" id="IPR036291">
    <property type="entry name" value="NAD(P)-bd_dom_sf"/>
</dbReference>
<evidence type="ECO:0000313" key="14">
    <source>
        <dbReference type="Proteomes" id="UP000005709"/>
    </source>
</evidence>
<feature type="binding site" evidence="9">
    <location>
        <position position="31"/>
    </location>
    <ligand>
        <name>NADPH</name>
        <dbReference type="ChEBI" id="CHEBI:57783"/>
    </ligand>
</feature>
<comment type="function">
    <text evidence="9">Catalyzes the NADPH-dependent rearrangement and reduction of 1-deoxy-D-xylulose-5-phosphate (DXP) to 2-C-methyl-D-erythritol 4-phosphate (MEP).</text>
</comment>
<dbReference type="EC" id="1.1.1.267" evidence="9"/>
<dbReference type="eggNOG" id="COG0743">
    <property type="taxonomic scope" value="Bacteria"/>
</dbReference>
<feature type="binding site" evidence="9">
    <location>
        <position position="32"/>
    </location>
    <ligand>
        <name>NADPH</name>
        <dbReference type="ChEBI" id="CHEBI:57783"/>
    </ligand>
</feature>
<dbReference type="NCBIfam" id="TIGR00243">
    <property type="entry name" value="Dxr"/>
    <property type="match status" value="1"/>
</dbReference>
<dbReference type="EMBL" id="ACYG01000030">
    <property type="protein sequence ID" value="EEV16580.1"/>
    <property type="molecule type" value="Genomic_DNA"/>
</dbReference>
<feature type="binding site" evidence="9">
    <location>
        <position position="201"/>
    </location>
    <ligand>
        <name>Mn(2+)</name>
        <dbReference type="ChEBI" id="CHEBI:29035"/>
    </ligand>
</feature>
<evidence type="ECO:0000256" key="2">
    <source>
        <dbReference type="ARBA" id="ARBA00006825"/>
    </source>
</evidence>
<comment type="cofactor">
    <cofactor evidence="9">
        <name>Mg(2+)</name>
        <dbReference type="ChEBI" id="CHEBI:18420"/>
    </cofactor>
    <cofactor evidence="9">
        <name>Mn(2+)</name>
        <dbReference type="ChEBI" id="CHEBI:29035"/>
    </cofactor>
</comment>
<comment type="similarity">
    <text evidence="2 9">Belongs to the DXR family.</text>
</comment>
<evidence type="ECO:0000313" key="13">
    <source>
        <dbReference type="EMBL" id="EEV16580.1"/>
    </source>
</evidence>
<feature type="domain" description="1-deoxy-D-xylulose 5-phosphate reductoisomerase C-terminal" evidence="11">
    <location>
        <begin position="127"/>
        <end position="209"/>
    </location>
</feature>
<dbReference type="SUPFAM" id="SSF55347">
    <property type="entry name" value="Glyceraldehyde-3-phosphate dehydrogenase-like, C-terminal domain"/>
    <property type="match status" value="1"/>
</dbReference>
<dbReference type="InterPro" id="IPR036169">
    <property type="entry name" value="DXPR_C_sf"/>
</dbReference>
<feature type="binding site" evidence="9">
    <location>
        <position position="113"/>
    </location>
    <ligand>
        <name>NADPH</name>
        <dbReference type="ChEBI" id="CHEBI:57783"/>
    </ligand>
</feature>
<name>C8PKH1_9BACT</name>
<keyword evidence="13" id="KW-0413">Isomerase</keyword>
<dbReference type="InterPro" id="IPR003821">
    <property type="entry name" value="DXP_reductoisomerase"/>
</dbReference>
<evidence type="ECO:0000256" key="1">
    <source>
        <dbReference type="ARBA" id="ARBA00005094"/>
    </source>
</evidence>
<dbReference type="GO" id="GO:0030145">
    <property type="term" value="F:manganese ion binding"/>
    <property type="evidence" value="ECO:0007669"/>
    <property type="project" value="TreeGrafter"/>
</dbReference>
<evidence type="ECO:0000256" key="9">
    <source>
        <dbReference type="HAMAP-Rule" id="MF_00183"/>
    </source>
</evidence>
<evidence type="ECO:0000256" key="6">
    <source>
        <dbReference type="ARBA" id="ARBA00023211"/>
    </source>
</evidence>
<dbReference type="Pfam" id="PF08436">
    <property type="entry name" value="DXP_redisom_C"/>
    <property type="match status" value="1"/>
</dbReference>
<protein>
    <recommendedName>
        <fullName evidence="9">1-deoxy-D-xylulose 5-phosphate reductoisomerase</fullName>
        <shortName evidence="9">DXP reductoisomerase</shortName>
        <ecNumber evidence="9">1.1.1.267</ecNumber>
    </recommendedName>
    <alternativeName>
        <fullName evidence="9">1-deoxyxylulose-5-phosphate reductoisomerase</fullName>
    </alternativeName>
    <alternativeName>
        <fullName evidence="9">2-C-methyl-D-erythritol 4-phosphate synthase</fullName>
    </alternativeName>
</protein>
<keyword evidence="14" id="KW-1185">Reference proteome</keyword>
<dbReference type="GO" id="GO:0016853">
    <property type="term" value="F:isomerase activity"/>
    <property type="evidence" value="ECO:0007669"/>
    <property type="project" value="UniProtKB-KW"/>
</dbReference>
<dbReference type="GO" id="GO:0030604">
    <property type="term" value="F:1-deoxy-D-xylulose-5-phosphate reductoisomerase activity"/>
    <property type="evidence" value="ECO:0007669"/>
    <property type="project" value="UniProtKB-UniRule"/>
</dbReference>
<dbReference type="InterPro" id="IPR013512">
    <property type="entry name" value="DXP_reductoisomerase_N"/>
</dbReference>
<feature type="binding site" evidence="9">
    <location>
        <position position="179"/>
    </location>
    <ligand>
        <name>1-deoxy-D-xylulose 5-phosphate</name>
        <dbReference type="ChEBI" id="CHEBI:57792"/>
    </ligand>
</feature>
<feature type="binding site" evidence="9">
    <location>
        <position position="132"/>
    </location>
    <ligand>
        <name>1-deoxy-D-xylulose 5-phosphate</name>
        <dbReference type="ChEBI" id="CHEBI:57792"/>
    </ligand>
</feature>
<accession>C8PKH1</accession>
<dbReference type="Proteomes" id="UP000005709">
    <property type="component" value="Unassembled WGS sequence"/>
</dbReference>
<organism evidence="13 14">
    <name type="scientific">Campylobacter gracilis RM3268</name>
    <dbReference type="NCBI Taxonomy" id="553220"/>
    <lineage>
        <taxon>Bacteria</taxon>
        <taxon>Pseudomonadati</taxon>
        <taxon>Campylobacterota</taxon>
        <taxon>Epsilonproteobacteria</taxon>
        <taxon>Campylobacterales</taxon>
        <taxon>Campylobacteraceae</taxon>
        <taxon>Campylobacter</taxon>
    </lineage>
</organism>
<feature type="binding site" evidence="9">
    <location>
        <position position="133"/>
    </location>
    <ligand>
        <name>1-deoxy-D-xylulose 5-phosphate</name>
        <dbReference type="ChEBI" id="CHEBI:57792"/>
    </ligand>
</feature>
<dbReference type="RefSeq" id="WP_005872780.1">
    <property type="nucleotide sequence ID" value="NZ_ACYG01000030.1"/>
</dbReference>
<dbReference type="PANTHER" id="PTHR30525:SF0">
    <property type="entry name" value="1-DEOXY-D-XYLULOSE 5-PHOSPHATE REDUCTOISOMERASE, CHLOROPLASTIC"/>
    <property type="match status" value="1"/>
</dbReference>
<feature type="binding site" evidence="9">
    <location>
        <position position="8"/>
    </location>
    <ligand>
        <name>NADPH</name>
        <dbReference type="ChEBI" id="CHEBI:57783"/>
    </ligand>
</feature>
<feature type="binding site" evidence="9">
    <location>
        <position position="156"/>
    </location>
    <ligand>
        <name>1-deoxy-D-xylulose 5-phosphate</name>
        <dbReference type="ChEBI" id="CHEBI:57792"/>
    </ligand>
</feature>
<dbReference type="SUPFAM" id="SSF69055">
    <property type="entry name" value="1-deoxy-D-xylulose-5-phosphate reductoisomerase, C-terminal domain"/>
    <property type="match status" value="1"/>
</dbReference>
<dbReference type="STRING" id="824.CGRAC_2127"/>
<feature type="binding site" evidence="9">
    <location>
        <position position="133"/>
    </location>
    <ligand>
        <name>Mn(2+)</name>
        <dbReference type="ChEBI" id="CHEBI:29035"/>
    </ligand>
</feature>
<dbReference type="GO" id="GO:0051484">
    <property type="term" value="P:isopentenyl diphosphate biosynthetic process, methylerythritol 4-phosphate pathway involved in terpenoid biosynthetic process"/>
    <property type="evidence" value="ECO:0007669"/>
    <property type="project" value="TreeGrafter"/>
</dbReference>
<feature type="binding site" evidence="9">
    <location>
        <position position="33"/>
    </location>
    <ligand>
        <name>NADPH</name>
        <dbReference type="ChEBI" id="CHEBI:57783"/>
    </ligand>
</feature>
<dbReference type="PIRSF" id="PIRSF006205">
    <property type="entry name" value="Dxp_reductismrs"/>
    <property type="match status" value="1"/>
</dbReference>
<dbReference type="HAMAP" id="MF_00183">
    <property type="entry name" value="DXP_reductoisom"/>
    <property type="match status" value="1"/>
</dbReference>
<dbReference type="AlphaFoldDB" id="C8PKH1"/>
<keyword evidence="4 9" id="KW-0521">NADP</keyword>
<evidence type="ECO:0000256" key="3">
    <source>
        <dbReference type="ARBA" id="ARBA00022723"/>
    </source>
</evidence>
<feature type="binding site" evidence="9">
    <location>
        <position position="197"/>
    </location>
    <ligand>
        <name>1-deoxy-D-xylulose 5-phosphate</name>
        <dbReference type="ChEBI" id="CHEBI:57792"/>
    </ligand>
</feature>
<feature type="binding site" evidence="9">
    <location>
        <position position="185"/>
    </location>
    <ligand>
        <name>NADPH</name>
        <dbReference type="ChEBI" id="CHEBI:57783"/>
    </ligand>
</feature>
<dbReference type="Pfam" id="PF02670">
    <property type="entry name" value="DXP_reductoisom"/>
    <property type="match status" value="1"/>
</dbReference>
<evidence type="ECO:0000259" key="10">
    <source>
        <dbReference type="Pfam" id="PF02670"/>
    </source>
</evidence>
<dbReference type="Gene3D" id="1.10.1740.10">
    <property type="match status" value="1"/>
</dbReference>
<keyword evidence="7 9" id="KW-0414">Isoprene biosynthesis</keyword>
<dbReference type="SUPFAM" id="SSF51735">
    <property type="entry name" value="NAD(P)-binding Rossmann-fold domains"/>
    <property type="match status" value="1"/>
</dbReference>
<gene>
    <name evidence="9 13" type="primary">dxr</name>
    <name evidence="13" type="ORF">CAMGR0001_0192</name>
</gene>
<feature type="binding site" evidence="9">
    <location>
        <position position="198"/>
    </location>
    <ligand>
        <name>1-deoxy-D-xylulose 5-phosphate</name>
        <dbReference type="ChEBI" id="CHEBI:57792"/>
    </ligand>
</feature>
<keyword evidence="5 9" id="KW-0560">Oxidoreductase</keyword>
<feature type="domain" description="DXP reductoisomerase C-terminal" evidence="12">
    <location>
        <begin position="240"/>
        <end position="354"/>
    </location>
</feature>
<evidence type="ECO:0000256" key="7">
    <source>
        <dbReference type="ARBA" id="ARBA00023229"/>
    </source>
</evidence>
<comment type="pathway">
    <text evidence="1 9">Isoprenoid biosynthesis; isopentenyl diphosphate biosynthesis via DXP pathway; isopentenyl diphosphate from 1-deoxy-D-xylulose 5-phosphate: step 1/6.</text>
</comment>
<evidence type="ECO:0000256" key="5">
    <source>
        <dbReference type="ARBA" id="ARBA00023002"/>
    </source>
</evidence>
<feature type="binding site" evidence="9">
    <location>
        <position position="201"/>
    </location>
    <ligand>
        <name>1-deoxy-D-xylulose 5-phosphate</name>
        <dbReference type="ChEBI" id="CHEBI:57792"/>
    </ligand>
</feature>
<dbReference type="InterPro" id="IPR013644">
    <property type="entry name" value="DXP_reductoisomerase_C"/>
</dbReference>
<proteinExistence type="inferred from homology"/>
<evidence type="ECO:0000259" key="11">
    <source>
        <dbReference type="Pfam" id="PF08436"/>
    </source>
</evidence>
<feature type="binding site" evidence="9">
    <location>
        <position position="9"/>
    </location>
    <ligand>
        <name>NADPH</name>
        <dbReference type="ChEBI" id="CHEBI:57783"/>
    </ligand>
</feature>
<evidence type="ECO:0000256" key="8">
    <source>
        <dbReference type="ARBA" id="ARBA00048543"/>
    </source>
</evidence>
<feature type="domain" description="1-deoxy-D-xylulose 5-phosphate reductoisomerase N-terminal" evidence="10">
    <location>
        <begin position="1"/>
        <end position="119"/>
    </location>
</feature>
<feature type="binding site" evidence="9">
    <location>
        <position position="10"/>
    </location>
    <ligand>
        <name>NADPH</name>
        <dbReference type="ChEBI" id="CHEBI:57783"/>
    </ligand>
</feature>
<keyword evidence="3 9" id="KW-0479">Metal-binding</keyword>
<comment type="catalytic activity">
    <reaction evidence="8">
        <text>2-C-methyl-D-erythritol 4-phosphate + NADP(+) = 1-deoxy-D-xylulose 5-phosphate + NADPH + H(+)</text>
        <dbReference type="Rhea" id="RHEA:13717"/>
        <dbReference type="ChEBI" id="CHEBI:15378"/>
        <dbReference type="ChEBI" id="CHEBI:57783"/>
        <dbReference type="ChEBI" id="CHEBI:57792"/>
        <dbReference type="ChEBI" id="CHEBI:58262"/>
        <dbReference type="ChEBI" id="CHEBI:58349"/>
        <dbReference type="EC" id="1.1.1.267"/>
    </reaction>
    <physiologicalReaction direction="right-to-left" evidence="8">
        <dbReference type="Rhea" id="RHEA:13719"/>
    </physiologicalReaction>
</comment>
<reference evidence="13 14" key="1">
    <citation type="submission" date="2009-07" db="EMBL/GenBank/DDBJ databases">
        <authorList>
            <person name="Madupu R."/>
            <person name="Sebastian Y."/>
            <person name="Durkin A.S."/>
            <person name="Torralba M."/>
            <person name="Methe B."/>
            <person name="Sutton G.G."/>
            <person name="Strausberg R.L."/>
            <person name="Nelson K.E."/>
        </authorList>
    </citation>
    <scope>NUCLEOTIDE SEQUENCE [LARGE SCALE GENOMIC DNA]</scope>
    <source>
        <strain evidence="13 14">RM3268</strain>
    </source>
</reference>
<feature type="binding site" evidence="9">
    <location>
        <position position="112"/>
    </location>
    <ligand>
        <name>1-deoxy-D-xylulose 5-phosphate</name>
        <dbReference type="ChEBI" id="CHEBI:57792"/>
    </ligand>
</feature>
<feature type="binding site" evidence="9">
    <location>
        <position position="111"/>
    </location>
    <ligand>
        <name>NADPH</name>
        <dbReference type="ChEBI" id="CHEBI:57783"/>
    </ligand>
</feature>
<keyword evidence="6 9" id="KW-0464">Manganese</keyword>
<evidence type="ECO:0000259" key="12">
    <source>
        <dbReference type="Pfam" id="PF13288"/>
    </source>
</evidence>
<feature type="binding site" evidence="9">
    <location>
        <position position="131"/>
    </location>
    <ligand>
        <name>Mn(2+)</name>
        <dbReference type="ChEBI" id="CHEBI:29035"/>
    </ligand>
</feature>
<dbReference type="InterPro" id="IPR026877">
    <property type="entry name" value="DXPR_C"/>
</dbReference>
<comment type="caution">
    <text evidence="13">The sequence shown here is derived from an EMBL/GenBank/DDBJ whole genome shotgun (WGS) entry which is preliminary data.</text>
</comment>
<dbReference type="Gene3D" id="3.40.50.720">
    <property type="entry name" value="NAD(P)-binding Rossmann-like Domain"/>
    <property type="match status" value="1"/>
</dbReference>
<dbReference type="UniPathway" id="UPA00056">
    <property type="reaction ID" value="UER00092"/>
</dbReference>
<dbReference type="Pfam" id="PF13288">
    <property type="entry name" value="DXPR_C"/>
    <property type="match status" value="1"/>
</dbReference>
<keyword evidence="9" id="KW-0460">Magnesium</keyword>